<gene>
    <name evidence="1" type="ORF">H3V53_34770</name>
</gene>
<accession>A0ABU8J2R8</accession>
<proteinExistence type="predicted"/>
<organism evidence="1 2">
    <name type="scientific">Paraburkholderia bengalensis</name>
    <dbReference type="NCBI Taxonomy" id="2747562"/>
    <lineage>
        <taxon>Bacteria</taxon>
        <taxon>Pseudomonadati</taxon>
        <taxon>Pseudomonadota</taxon>
        <taxon>Betaproteobacteria</taxon>
        <taxon>Burkholderiales</taxon>
        <taxon>Burkholderiaceae</taxon>
        <taxon>Paraburkholderia</taxon>
    </lineage>
</organism>
<dbReference type="EMBL" id="JACFYJ010000096">
    <property type="protein sequence ID" value="MEI6002111.1"/>
    <property type="molecule type" value="Genomic_DNA"/>
</dbReference>
<keyword evidence="2" id="KW-1185">Reference proteome</keyword>
<dbReference type="Proteomes" id="UP001386437">
    <property type="component" value="Unassembled WGS sequence"/>
</dbReference>
<reference evidence="1 2" key="1">
    <citation type="journal article" date="2022" name="Arch. Microbiol.">
        <title>Paraburkholderia bengalensis sp. nov. isolated from roots of Oryza sativa, IR64.</title>
        <authorList>
            <person name="Nag P."/>
            <person name="Mondal N."/>
            <person name="Sarkar J."/>
            <person name="Das S."/>
        </authorList>
    </citation>
    <scope>NUCLEOTIDE SEQUENCE [LARGE SCALE GENOMIC DNA]</scope>
    <source>
        <strain evidence="1 2">IR64_4_BI</strain>
    </source>
</reference>
<evidence type="ECO:0008006" key="3">
    <source>
        <dbReference type="Google" id="ProtNLM"/>
    </source>
</evidence>
<evidence type="ECO:0000313" key="2">
    <source>
        <dbReference type="Proteomes" id="UP001386437"/>
    </source>
</evidence>
<name>A0ABU8J2R8_9BURK</name>
<evidence type="ECO:0000313" key="1">
    <source>
        <dbReference type="EMBL" id="MEI6002111.1"/>
    </source>
</evidence>
<comment type="caution">
    <text evidence="1">The sequence shown here is derived from an EMBL/GenBank/DDBJ whole genome shotgun (WGS) entry which is preliminary data.</text>
</comment>
<dbReference type="RefSeq" id="WP_336601756.1">
    <property type="nucleotide sequence ID" value="NZ_JACFYJ010000096.1"/>
</dbReference>
<protein>
    <recommendedName>
        <fullName evidence="3">DUF1843 domain-containing protein</fullName>
    </recommendedName>
</protein>
<sequence>MQEQSIAKAGKARPENAHQIVQDALRSAATASTPNSAIDLLGDALLQLERLISLTGMRIH</sequence>